<name>A0A094WKP4_ALKAL</name>
<keyword evidence="4" id="KW-0804">Transcription</keyword>
<dbReference type="InterPro" id="IPR058031">
    <property type="entry name" value="AAA_lid_NorR"/>
</dbReference>
<comment type="caution">
    <text evidence="7">The sequence shown here is derived from an EMBL/GenBank/DDBJ whole genome shotgun (WGS) entry which is preliminary data.</text>
</comment>
<dbReference type="PANTHER" id="PTHR32071:SF57">
    <property type="entry name" value="C4-DICARBOXYLATE TRANSPORT TRANSCRIPTIONAL REGULATORY PROTEIN DCTD"/>
    <property type="match status" value="1"/>
</dbReference>
<dbReference type="SUPFAM" id="SSF55785">
    <property type="entry name" value="PYP-like sensor domain (PAS domain)"/>
    <property type="match status" value="1"/>
</dbReference>
<dbReference type="SUPFAM" id="SSF52540">
    <property type="entry name" value="P-loop containing nucleoside triphosphate hydrolases"/>
    <property type="match status" value="1"/>
</dbReference>
<dbReference type="PANTHER" id="PTHR32071">
    <property type="entry name" value="TRANSCRIPTIONAL REGULATORY PROTEIN"/>
    <property type="match status" value="1"/>
</dbReference>
<evidence type="ECO:0000259" key="6">
    <source>
        <dbReference type="PROSITE" id="PS50112"/>
    </source>
</evidence>
<dbReference type="InterPro" id="IPR000014">
    <property type="entry name" value="PAS"/>
</dbReference>
<keyword evidence="1" id="KW-0547">Nucleotide-binding</keyword>
<dbReference type="Pfam" id="PF00158">
    <property type="entry name" value="Sigma54_activat"/>
    <property type="match status" value="1"/>
</dbReference>
<dbReference type="InterPro" id="IPR009057">
    <property type="entry name" value="Homeodomain-like_sf"/>
</dbReference>
<dbReference type="eggNOG" id="COG3829">
    <property type="taxonomic scope" value="Bacteria"/>
</dbReference>
<dbReference type="InterPro" id="IPR002078">
    <property type="entry name" value="Sigma_54_int"/>
</dbReference>
<dbReference type="SMART" id="SM00382">
    <property type="entry name" value="AAA"/>
    <property type="match status" value="1"/>
</dbReference>
<dbReference type="Gene3D" id="3.30.450.20">
    <property type="entry name" value="PAS domain"/>
    <property type="match status" value="1"/>
</dbReference>
<evidence type="ECO:0000256" key="2">
    <source>
        <dbReference type="ARBA" id="ARBA00022840"/>
    </source>
</evidence>
<dbReference type="OrthoDB" id="9771372at2"/>
<dbReference type="Pfam" id="PF13426">
    <property type="entry name" value="PAS_9"/>
    <property type="match status" value="1"/>
</dbReference>
<evidence type="ECO:0000313" key="7">
    <source>
        <dbReference type="EMBL" id="KGA97431.1"/>
    </source>
</evidence>
<dbReference type="SUPFAM" id="SSF46689">
    <property type="entry name" value="Homeodomain-like"/>
    <property type="match status" value="1"/>
</dbReference>
<dbReference type="Pfam" id="PF02954">
    <property type="entry name" value="HTH_8"/>
    <property type="match status" value="1"/>
</dbReference>
<feature type="domain" description="PAS" evidence="6">
    <location>
        <begin position="64"/>
        <end position="118"/>
    </location>
</feature>
<dbReference type="PRINTS" id="PR01590">
    <property type="entry name" value="HTHFIS"/>
</dbReference>
<dbReference type="NCBIfam" id="TIGR00229">
    <property type="entry name" value="sensory_box"/>
    <property type="match status" value="1"/>
</dbReference>
<evidence type="ECO:0000313" key="8">
    <source>
        <dbReference type="Proteomes" id="UP000002754"/>
    </source>
</evidence>
<dbReference type="SMART" id="SM00091">
    <property type="entry name" value="PAS"/>
    <property type="match status" value="1"/>
</dbReference>
<evidence type="ECO:0000259" key="5">
    <source>
        <dbReference type="PROSITE" id="PS50045"/>
    </source>
</evidence>
<dbReference type="Gene3D" id="1.10.8.60">
    <property type="match status" value="1"/>
</dbReference>
<dbReference type="Proteomes" id="UP000002754">
    <property type="component" value="Unassembled WGS sequence"/>
</dbReference>
<dbReference type="InterPro" id="IPR027417">
    <property type="entry name" value="P-loop_NTPase"/>
</dbReference>
<dbReference type="GO" id="GO:0005524">
    <property type="term" value="F:ATP binding"/>
    <property type="evidence" value="ECO:0007669"/>
    <property type="project" value="UniProtKB-KW"/>
</dbReference>
<gene>
    <name evidence="7" type="ORF">BALCAV_0210135</name>
</gene>
<dbReference type="GO" id="GO:0043565">
    <property type="term" value="F:sequence-specific DNA binding"/>
    <property type="evidence" value="ECO:0007669"/>
    <property type="project" value="InterPro"/>
</dbReference>
<sequence>MAKPLTERLPINEMKIVSEDLHILDLPMLELGQDFLLENAEGNLVGWVSMDDFVLKLFQYTKELSAVYDTLLTNVEDAIAITDINGNVTAWNRKSEEMYRLKKEEIIGQPITNFFEKEALILLSTMQTQLGVNQHYNQPRPNVHVLINSAPIYVNNKIIGGLSIERDITDMVKLNEHLSETTAYLHDLEQNVNGDAEPSFQKIKGRSTKLQEAITLAKKVASTDAPVLITGESGVGKELFAEGIHQASKRNKKPFIAINCGAIPNALFESELFGYEQGAFTGAARGGKKGKFDLAKGGTLFLDEVGEMPLELQVKLLRVLQEKQYYRVGGTESIPFDVRIITATNRDIEQMVLDGRFREDLYYRLNVIAIHVPPLRERIEDVPALVQLFLKEFSFKYSTPAPHIDSEVMYAFMQHRWKGNIRQLRNIIERLVILGSDTDTINAKHLPPNFFESQQTKLTEPLGESTPTIEDTSHSINKEQIVSALDKTYGNRSAAAKILGISRATLYNKMKKYKLN</sequence>
<dbReference type="InterPro" id="IPR035965">
    <property type="entry name" value="PAS-like_dom_sf"/>
</dbReference>
<dbReference type="STRING" id="1218173.BALCAV_0210135"/>
<proteinExistence type="predicted"/>
<dbReference type="GO" id="GO:0006355">
    <property type="term" value="P:regulation of DNA-templated transcription"/>
    <property type="evidence" value="ECO:0007669"/>
    <property type="project" value="InterPro"/>
</dbReference>
<organism evidence="7 8">
    <name type="scientific">Alkalihalobacillus alcalophilus ATCC 27647 = CGMCC 1.3604</name>
    <dbReference type="NCBI Taxonomy" id="1218173"/>
    <lineage>
        <taxon>Bacteria</taxon>
        <taxon>Bacillati</taxon>
        <taxon>Bacillota</taxon>
        <taxon>Bacilli</taxon>
        <taxon>Bacillales</taxon>
        <taxon>Bacillaceae</taxon>
        <taxon>Alkalihalobacillus</taxon>
    </lineage>
</organism>
<dbReference type="FunFam" id="3.40.50.300:FF:000006">
    <property type="entry name" value="DNA-binding transcriptional regulator NtrC"/>
    <property type="match status" value="1"/>
</dbReference>
<accession>A0A094WKP4</accession>
<feature type="domain" description="Sigma-54 factor interaction" evidence="5">
    <location>
        <begin position="203"/>
        <end position="433"/>
    </location>
</feature>
<dbReference type="InterPro" id="IPR025662">
    <property type="entry name" value="Sigma_54_int_dom_ATP-bd_1"/>
</dbReference>
<keyword evidence="3" id="KW-0805">Transcription regulation</keyword>
<dbReference type="CDD" id="cd00009">
    <property type="entry name" value="AAA"/>
    <property type="match status" value="1"/>
</dbReference>
<evidence type="ECO:0000256" key="1">
    <source>
        <dbReference type="ARBA" id="ARBA00022741"/>
    </source>
</evidence>
<dbReference type="Gene3D" id="3.40.50.300">
    <property type="entry name" value="P-loop containing nucleotide triphosphate hydrolases"/>
    <property type="match status" value="1"/>
</dbReference>
<dbReference type="PROSITE" id="PS50045">
    <property type="entry name" value="SIGMA54_INTERACT_4"/>
    <property type="match status" value="1"/>
</dbReference>
<dbReference type="CDD" id="cd00130">
    <property type="entry name" value="PAS"/>
    <property type="match status" value="1"/>
</dbReference>
<protein>
    <submittedName>
        <fullName evidence="7">Fis family transcriptional regulator</fullName>
    </submittedName>
</protein>
<dbReference type="AlphaFoldDB" id="A0A094WKP4"/>
<dbReference type="Pfam" id="PF25601">
    <property type="entry name" value="AAA_lid_14"/>
    <property type="match status" value="1"/>
</dbReference>
<dbReference type="PROSITE" id="PS00675">
    <property type="entry name" value="SIGMA54_INTERACT_1"/>
    <property type="match status" value="1"/>
</dbReference>
<dbReference type="InterPro" id="IPR003593">
    <property type="entry name" value="AAA+_ATPase"/>
</dbReference>
<dbReference type="Gene3D" id="1.10.10.60">
    <property type="entry name" value="Homeodomain-like"/>
    <property type="match status" value="1"/>
</dbReference>
<keyword evidence="2" id="KW-0067">ATP-binding</keyword>
<dbReference type="PROSITE" id="PS50112">
    <property type="entry name" value="PAS"/>
    <property type="match status" value="1"/>
</dbReference>
<keyword evidence="8" id="KW-1185">Reference proteome</keyword>
<dbReference type="EMBL" id="ALPT02000029">
    <property type="protein sequence ID" value="KGA97431.1"/>
    <property type="molecule type" value="Genomic_DNA"/>
</dbReference>
<dbReference type="InterPro" id="IPR002197">
    <property type="entry name" value="HTH_Fis"/>
</dbReference>
<evidence type="ECO:0000256" key="3">
    <source>
        <dbReference type="ARBA" id="ARBA00023015"/>
    </source>
</evidence>
<evidence type="ECO:0000256" key="4">
    <source>
        <dbReference type="ARBA" id="ARBA00023163"/>
    </source>
</evidence>
<reference evidence="7 8" key="1">
    <citation type="journal article" date="2014" name="Genome Announc.">
        <title>Draft Genome Sequence of Bacillus alcalophilus AV1934, a Classic Alkaliphile Isolated from Human Feces in 1934.</title>
        <authorList>
            <person name="Attie O."/>
            <person name="Jayaprakash A."/>
            <person name="Shah H."/>
            <person name="Paulsen I.T."/>
            <person name="Morino M."/>
            <person name="Takahashi Y."/>
            <person name="Narumi I."/>
            <person name="Sachidanandam R."/>
            <person name="Satoh K."/>
            <person name="Ito M."/>
            <person name="Krulwich T.A."/>
        </authorList>
    </citation>
    <scope>NUCLEOTIDE SEQUENCE [LARGE SCALE GENOMIC DNA]</scope>
    <source>
        <strain evidence="7 8">AV1934</strain>
    </source>
</reference>